<accession>A0A1R1PSU0</accession>
<sequence>MENSPPKDNRQRLRTNLDSLHGGERKREERAEDKQGGAGSAFPVPLEGDEQRTQYMAFEEKRPVGLMEKISGQNYKEAVIRKNRGADTHMRITMENGTSTRVRLEEARVDQRMESIQADFG</sequence>
<keyword evidence="3" id="KW-1185">Reference proteome</keyword>
<reference evidence="3" key="1">
    <citation type="submission" date="2017-01" db="EMBL/GenBank/DDBJ databases">
        <authorList>
            <person name="Wang Y."/>
            <person name="White M."/>
            <person name="Kvist S."/>
            <person name="Moncalvo J.-M."/>
        </authorList>
    </citation>
    <scope>NUCLEOTIDE SEQUENCE [LARGE SCALE GENOMIC DNA]</scope>
    <source>
        <strain evidence="3">COL-18-3</strain>
    </source>
</reference>
<feature type="compositionally biased region" description="Basic and acidic residues" evidence="1">
    <location>
        <begin position="21"/>
        <end position="35"/>
    </location>
</feature>
<gene>
    <name evidence="2" type="ORF">AX774_g2461</name>
</gene>
<evidence type="ECO:0000313" key="3">
    <source>
        <dbReference type="Proteomes" id="UP000188320"/>
    </source>
</evidence>
<organism evidence="2 3">
    <name type="scientific">Zancudomyces culisetae</name>
    <name type="common">Gut fungus</name>
    <name type="synonym">Smittium culisetae</name>
    <dbReference type="NCBI Taxonomy" id="1213189"/>
    <lineage>
        <taxon>Eukaryota</taxon>
        <taxon>Fungi</taxon>
        <taxon>Fungi incertae sedis</taxon>
        <taxon>Zoopagomycota</taxon>
        <taxon>Kickxellomycotina</taxon>
        <taxon>Harpellomycetes</taxon>
        <taxon>Harpellales</taxon>
        <taxon>Legeriomycetaceae</taxon>
        <taxon>Zancudomyces</taxon>
    </lineage>
</organism>
<dbReference type="EMBL" id="LSSK01000266">
    <property type="protein sequence ID" value="OMH84028.1"/>
    <property type="molecule type" value="Genomic_DNA"/>
</dbReference>
<evidence type="ECO:0000313" key="2">
    <source>
        <dbReference type="EMBL" id="OMH84028.1"/>
    </source>
</evidence>
<dbReference type="AlphaFoldDB" id="A0A1R1PSU0"/>
<comment type="caution">
    <text evidence="2">The sequence shown here is derived from an EMBL/GenBank/DDBJ whole genome shotgun (WGS) entry which is preliminary data.</text>
</comment>
<proteinExistence type="predicted"/>
<name>A0A1R1PSU0_ZANCU</name>
<dbReference type="Proteomes" id="UP000188320">
    <property type="component" value="Unassembled WGS sequence"/>
</dbReference>
<evidence type="ECO:0000256" key="1">
    <source>
        <dbReference type="SAM" id="MobiDB-lite"/>
    </source>
</evidence>
<feature type="compositionally biased region" description="Basic and acidic residues" evidence="1">
    <location>
        <begin position="1"/>
        <end position="11"/>
    </location>
</feature>
<protein>
    <submittedName>
        <fullName evidence="2">Uncharacterized protein</fullName>
    </submittedName>
</protein>
<feature type="region of interest" description="Disordered" evidence="1">
    <location>
        <begin position="1"/>
        <end position="49"/>
    </location>
</feature>